<accession>A0A0G1R0U4</accession>
<proteinExistence type="predicted"/>
<comment type="caution">
    <text evidence="2">The sequence shown here is derived from an EMBL/GenBank/DDBJ whole genome shotgun (WGS) entry which is preliminary data.</text>
</comment>
<dbReference type="Proteomes" id="UP000034873">
    <property type="component" value="Unassembled WGS sequence"/>
</dbReference>
<dbReference type="AlphaFoldDB" id="A0A0G1R0U4"/>
<evidence type="ECO:0000313" key="3">
    <source>
        <dbReference type="Proteomes" id="UP000034873"/>
    </source>
</evidence>
<dbReference type="EMBL" id="LCNH01000015">
    <property type="protein sequence ID" value="KKU50757.1"/>
    <property type="molecule type" value="Genomic_DNA"/>
</dbReference>
<organism evidence="2 3">
    <name type="scientific">candidate division WWE3 bacterium GW2011_GWC1_47_10</name>
    <dbReference type="NCBI Taxonomy" id="1619122"/>
    <lineage>
        <taxon>Bacteria</taxon>
        <taxon>Katanobacteria</taxon>
    </lineage>
</organism>
<sequence>MMKRTMPNLPLESTMSPGHRSATSPKPGPGLQSADPNSLFAPKPVGADNPPRWLQIVNAVVASLFGPPHATPGG</sequence>
<evidence type="ECO:0000313" key="2">
    <source>
        <dbReference type="EMBL" id="KKU50757.1"/>
    </source>
</evidence>
<gene>
    <name evidence="2" type="ORF">UX73_C0015G0002</name>
</gene>
<name>A0A0G1R0U4_UNCKA</name>
<protein>
    <submittedName>
        <fullName evidence="2">Uncharacterized protein</fullName>
    </submittedName>
</protein>
<evidence type="ECO:0000256" key="1">
    <source>
        <dbReference type="SAM" id="MobiDB-lite"/>
    </source>
</evidence>
<feature type="compositionally biased region" description="Polar residues" evidence="1">
    <location>
        <begin position="11"/>
        <end position="24"/>
    </location>
</feature>
<reference evidence="2 3" key="1">
    <citation type="journal article" date="2015" name="Nature">
        <title>rRNA introns, odd ribosomes, and small enigmatic genomes across a large radiation of phyla.</title>
        <authorList>
            <person name="Brown C.T."/>
            <person name="Hug L.A."/>
            <person name="Thomas B.C."/>
            <person name="Sharon I."/>
            <person name="Castelle C.J."/>
            <person name="Singh A."/>
            <person name="Wilkins M.J."/>
            <person name="Williams K.H."/>
            <person name="Banfield J.F."/>
        </authorList>
    </citation>
    <scope>NUCLEOTIDE SEQUENCE [LARGE SCALE GENOMIC DNA]</scope>
</reference>
<feature type="region of interest" description="Disordered" evidence="1">
    <location>
        <begin position="1"/>
        <end position="49"/>
    </location>
</feature>